<evidence type="ECO:0000313" key="2">
    <source>
        <dbReference type="Proteomes" id="UP000483286"/>
    </source>
</evidence>
<protein>
    <recommendedName>
        <fullName evidence="3">DUF2314 domain-containing protein</fullName>
    </recommendedName>
</protein>
<dbReference type="EMBL" id="WQLB01000002">
    <property type="protein sequence ID" value="MVN85480.1"/>
    <property type="molecule type" value="Genomic_DNA"/>
</dbReference>
<evidence type="ECO:0000313" key="1">
    <source>
        <dbReference type="EMBL" id="MVN85480.1"/>
    </source>
</evidence>
<accession>A0A7C9LRI9</accession>
<dbReference type="Proteomes" id="UP000483286">
    <property type="component" value="Unassembled WGS sequence"/>
</dbReference>
<evidence type="ECO:0008006" key="3">
    <source>
        <dbReference type="Google" id="ProtNLM"/>
    </source>
</evidence>
<sequence length="136" mass="15353">MRLPALDRDSFELVSAEQKHQASPATFWLPPEAERQNLQRGQAAKLLFDILVQTETGAHEIGTERMWVIVAGRTSTGYIGILDSQPASTRPDHYLVFGAEVPFQAEHICDIGAPPKEYAEWQLSQAPERLWPRQED</sequence>
<comment type="caution">
    <text evidence="1">The sequence shown here is derived from an EMBL/GenBank/DDBJ whole genome shotgun (WGS) entry which is preliminary data.</text>
</comment>
<name>A0A7C9LRI9_9DEIO</name>
<gene>
    <name evidence="1" type="ORF">GO986_01710</name>
</gene>
<proteinExistence type="predicted"/>
<organism evidence="1 2">
    <name type="scientific">Deinococcus arboris</name>
    <dbReference type="NCBI Taxonomy" id="2682977"/>
    <lineage>
        <taxon>Bacteria</taxon>
        <taxon>Thermotogati</taxon>
        <taxon>Deinococcota</taxon>
        <taxon>Deinococci</taxon>
        <taxon>Deinococcales</taxon>
        <taxon>Deinococcaceae</taxon>
        <taxon>Deinococcus</taxon>
    </lineage>
</organism>
<reference evidence="1 2" key="1">
    <citation type="submission" date="2019-12" db="EMBL/GenBank/DDBJ databases">
        <title>Deinococcus sp. HMF7620 Genome sequencing and assembly.</title>
        <authorList>
            <person name="Kang H."/>
            <person name="Kim H."/>
            <person name="Joh K."/>
        </authorList>
    </citation>
    <scope>NUCLEOTIDE SEQUENCE [LARGE SCALE GENOMIC DNA]</scope>
    <source>
        <strain evidence="1 2">HMF7620</strain>
    </source>
</reference>
<dbReference type="RefSeq" id="WP_157457505.1">
    <property type="nucleotide sequence ID" value="NZ_WQLB01000002.1"/>
</dbReference>
<keyword evidence="2" id="KW-1185">Reference proteome</keyword>
<dbReference type="AlphaFoldDB" id="A0A7C9LRI9"/>